<organism evidence="2 3">
    <name type="scientific">Paramecium octaurelia</name>
    <dbReference type="NCBI Taxonomy" id="43137"/>
    <lineage>
        <taxon>Eukaryota</taxon>
        <taxon>Sar</taxon>
        <taxon>Alveolata</taxon>
        <taxon>Ciliophora</taxon>
        <taxon>Intramacronucleata</taxon>
        <taxon>Oligohymenophorea</taxon>
        <taxon>Peniculida</taxon>
        <taxon>Parameciidae</taxon>
        <taxon>Paramecium</taxon>
    </lineage>
</organism>
<protein>
    <recommendedName>
        <fullName evidence="1">B30.2/SPRY domain-containing protein</fullName>
    </recommendedName>
</protein>
<dbReference type="PANTHER" id="PTHR12245">
    <property type="entry name" value="SPRY DOMAIN CONTAINING SOCS BOX PROTEIN"/>
    <property type="match status" value="1"/>
</dbReference>
<feature type="domain" description="B30.2/SPRY" evidence="1">
    <location>
        <begin position="153"/>
        <end position="339"/>
    </location>
</feature>
<dbReference type="AlphaFoldDB" id="A0A8S1Y4A8"/>
<dbReference type="Pfam" id="PF00622">
    <property type="entry name" value="SPRY"/>
    <property type="match status" value="1"/>
</dbReference>
<dbReference type="SMART" id="SM00449">
    <property type="entry name" value="SPRY"/>
    <property type="match status" value="1"/>
</dbReference>
<dbReference type="InterPro" id="IPR001870">
    <property type="entry name" value="B30.2/SPRY"/>
</dbReference>
<dbReference type="PROSITE" id="PS50188">
    <property type="entry name" value="B302_SPRY"/>
    <property type="match status" value="1"/>
</dbReference>
<dbReference type="OMA" id="VCLNMNQ"/>
<keyword evidence="3" id="KW-1185">Reference proteome</keyword>
<name>A0A8S1Y4A8_PAROT</name>
<evidence type="ECO:0000313" key="3">
    <source>
        <dbReference type="Proteomes" id="UP000683925"/>
    </source>
</evidence>
<proteinExistence type="predicted"/>
<dbReference type="OrthoDB" id="5547302at2759"/>
<dbReference type="InterPro" id="IPR050672">
    <property type="entry name" value="FBXO45-Fsn/SPSB_families"/>
</dbReference>
<sequence length="342" mass="38876">MDQMEGFYRSRFINYNSDCFDCLVCQHVARDPMECNSCGQVYCASCLPKICINCSTPGSFDKLTRVQKKIYDDLVLKCQFCELLVTVNLIEKHEKECNKQCVNFQFCGNFITKENNEKLCDTLCQLLSLVKKSVSKQEIYDHLKSVSQQNIVISSKIPRSFDSSNISTLTISNRWDSQKKANCIKFSDGDQKAFNEEQNNNFRTVVAKHGYESGIAYWEIETDDRNESELKIGVTKSKDFDLNKTCFCDYDFGWAFFTQGSLRHNHPNSGPVFAKRLKYGVFGVCLNMNQGQLMFSYNGEFLGQAFKDEKLKSGPIYPAVGLFNTAGCKITSGKPVPSLFPI</sequence>
<reference evidence="2" key="1">
    <citation type="submission" date="2021-01" db="EMBL/GenBank/DDBJ databases">
        <authorList>
            <consortium name="Genoscope - CEA"/>
            <person name="William W."/>
        </authorList>
    </citation>
    <scope>NUCLEOTIDE SEQUENCE</scope>
</reference>
<accession>A0A8S1Y4A8</accession>
<gene>
    <name evidence="2" type="ORF">POCTA_138.1.T1430089</name>
</gene>
<comment type="caution">
    <text evidence="2">The sequence shown here is derived from an EMBL/GenBank/DDBJ whole genome shotgun (WGS) entry which is preliminary data.</text>
</comment>
<evidence type="ECO:0000259" key="1">
    <source>
        <dbReference type="PROSITE" id="PS50188"/>
    </source>
</evidence>
<dbReference type="CDD" id="cd11709">
    <property type="entry name" value="SPRY"/>
    <property type="match status" value="1"/>
</dbReference>
<dbReference type="PANTHER" id="PTHR12245:SF5">
    <property type="entry name" value="SPRY DOMAIN-CONTAINING SOCS BOX PROTEIN 3"/>
    <property type="match status" value="1"/>
</dbReference>
<dbReference type="Proteomes" id="UP000683925">
    <property type="component" value="Unassembled WGS sequence"/>
</dbReference>
<evidence type="ECO:0000313" key="2">
    <source>
        <dbReference type="EMBL" id="CAD8208157.1"/>
    </source>
</evidence>
<dbReference type="InterPro" id="IPR003877">
    <property type="entry name" value="SPRY_dom"/>
</dbReference>
<dbReference type="EMBL" id="CAJJDP010000144">
    <property type="protein sequence ID" value="CAD8208157.1"/>
    <property type="molecule type" value="Genomic_DNA"/>
</dbReference>